<organism evidence="3 4">
    <name type="scientific">Brassicogethes aeneus</name>
    <name type="common">Rape pollen beetle</name>
    <name type="synonym">Meligethes aeneus</name>
    <dbReference type="NCBI Taxonomy" id="1431903"/>
    <lineage>
        <taxon>Eukaryota</taxon>
        <taxon>Metazoa</taxon>
        <taxon>Ecdysozoa</taxon>
        <taxon>Arthropoda</taxon>
        <taxon>Hexapoda</taxon>
        <taxon>Insecta</taxon>
        <taxon>Pterygota</taxon>
        <taxon>Neoptera</taxon>
        <taxon>Endopterygota</taxon>
        <taxon>Coleoptera</taxon>
        <taxon>Polyphaga</taxon>
        <taxon>Cucujiformia</taxon>
        <taxon>Nitidulidae</taxon>
        <taxon>Meligethinae</taxon>
        <taxon>Brassicogethes</taxon>
    </lineage>
</organism>
<sequence length="184" mass="21433">MESFTPPYQSVVELSEECIKRLAAVQDKSNAPPTPPKEEHPQQEEAPQEIASEKQAKEENFCPPEPVYQECELDDCEIIRMLKCTDEKHSIENGLTKEDFEALYEKVSSQIHITYNMPCNQNQLLKCLQRNPDCSIKCQGLANSFIDCVDKERIIKIKEKIEIEQKERRIKQEEEFKKLLEKNC</sequence>
<reference evidence="3" key="1">
    <citation type="submission" date="2021-12" db="EMBL/GenBank/DDBJ databases">
        <authorList>
            <person name="King R."/>
        </authorList>
    </citation>
    <scope>NUCLEOTIDE SEQUENCE</scope>
</reference>
<gene>
    <name evidence="3" type="ORF">MELIAE_LOCUS8756</name>
</gene>
<feature type="region of interest" description="Disordered" evidence="2">
    <location>
        <begin position="24"/>
        <end position="57"/>
    </location>
</feature>
<evidence type="ECO:0000313" key="3">
    <source>
        <dbReference type="EMBL" id="CAH0558236.1"/>
    </source>
</evidence>
<evidence type="ECO:0000313" key="4">
    <source>
        <dbReference type="Proteomes" id="UP001154078"/>
    </source>
</evidence>
<evidence type="ECO:0000256" key="2">
    <source>
        <dbReference type="SAM" id="MobiDB-lite"/>
    </source>
</evidence>
<evidence type="ECO:0000256" key="1">
    <source>
        <dbReference type="SAM" id="Coils"/>
    </source>
</evidence>
<dbReference type="EMBL" id="OV121136">
    <property type="protein sequence ID" value="CAH0558236.1"/>
    <property type="molecule type" value="Genomic_DNA"/>
</dbReference>
<keyword evidence="4" id="KW-1185">Reference proteome</keyword>
<dbReference type="Proteomes" id="UP001154078">
    <property type="component" value="Chromosome 5"/>
</dbReference>
<protein>
    <submittedName>
        <fullName evidence="3">Uncharacterized protein</fullName>
    </submittedName>
</protein>
<feature type="coiled-coil region" evidence="1">
    <location>
        <begin position="154"/>
        <end position="183"/>
    </location>
</feature>
<accession>A0A9P0FIV0</accession>
<dbReference type="OrthoDB" id="6753304at2759"/>
<dbReference type="AlphaFoldDB" id="A0A9P0FIV0"/>
<name>A0A9P0FIV0_BRAAE</name>
<keyword evidence="1" id="KW-0175">Coiled coil</keyword>
<proteinExistence type="predicted"/>